<dbReference type="Pfam" id="PF19328">
    <property type="entry name" value="DAP_DH_C"/>
    <property type="match status" value="1"/>
</dbReference>
<comment type="caution">
    <text evidence="2">The sequence shown here is derived from an EMBL/GenBank/DDBJ whole genome shotgun (WGS) entry which is preliminary data.</text>
</comment>
<keyword evidence="3" id="KW-1185">Reference proteome</keyword>
<evidence type="ECO:0000313" key="3">
    <source>
        <dbReference type="Proteomes" id="UP000324351"/>
    </source>
</evidence>
<reference evidence="2 3" key="1">
    <citation type="submission" date="2019-09" db="EMBL/GenBank/DDBJ databases">
        <title>Nocardioides panacisoli sp. nov., isolated from the soil of a ginseng field.</title>
        <authorList>
            <person name="Cho C."/>
        </authorList>
    </citation>
    <scope>NUCLEOTIDE SEQUENCE [LARGE SCALE GENOMIC DNA]</scope>
    <source>
        <strain evidence="2 3">BN140041</strain>
    </source>
</reference>
<organism evidence="2 3">
    <name type="scientific">Nocardioides antri</name>
    <dbReference type="NCBI Taxonomy" id="2607659"/>
    <lineage>
        <taxon>Bacteria</taxon>
        <taxon>Bacillati</taxon>
        <taxon>Actinomycetota</taxon>
        <taxon>Actinomycetes</taxon>
        <taxon>Propionibacteriales</taxon>
        <taxon>Nocardioidaceae</taxon>
        <taxon>Nocardioides</taxon>
    </lineage>
</organism>
<dbReference type="EMBL" id="VUJW01000003">
    <property type="protein sequence ID" value="KAA1427839.1"/>
    <property type="molecule type" value="Genomic_DNA"/>
</dbReference>
<sequence length="106" mass="10863">MVHRARGVLAGEPVIELATRFGIFEADDDVEPGDSLTIVGREQTIEVNAPAGYESFLSTVAMAANAVSPVAAAEPGFRTVLDLPVAALASKGSRMVAGPDGTPAKV</sequence>
<evidence type="ECO:0000259" key="1">
    <source>
        <dbReference type="Pfam" id="PF19328"/>
    </source>
</evidence>
<dbReference type="InterPro" id="IPR045760">
    <property type="entry name" value="DAP_DH_C"/>
</dbReference>
<feature type="domain" description="2,4-diaminopentanoate dehydrogenase C-terminal" evidence="1">
    <location>
        <begin position="3"/>
        <end position="88"/>
    </location>
</feature>
<accession>A0A5B1M724</accession>
<proteinExistence type="predicted"/>
<dbReference type="Proteomes" id="UP000324351">
    <property type="component" value="Unassembled WGS sequence"/>
</dbReference>
<protein>
    <recommendedName>
        <fullName evidence="1">2,4-diaminopentanoate dehydrogenase C-terminal domain-containing protein</fullName>
    </recommendedName>
</protein>
<gene>
    <name evidence="2" type="ORF">F0U47_10475</name>
</gene>
<dbReference type="AlphaFoldDB" id="A0A5B1M724"/>
<reference evidence="2 3" key="2">
    <citation type="submission" date="2019-09" db="EMBL/GenBank/DDBJ databases">
        <authorList>
            <person name="Jin C."/>
        </authorList>
    </citation>
    <scope>NUCLEOTIDE SEQUENCE [LARGE SCALE GENOMIC DNA]</scope>
    <source>
        <strain evidence="2 3">BN140041</strain>
    </source>
</reference>
<evidence type="ECO:0000313" key="2">
    <source>
        <dbReference type="EMBL" id="KAA1427839.1"/>
    </source>
</evidence>
<name>A0A5B1M724_9ACTN</name>